<sequence>MDMAIDDYSTGKHILLLRKWLEQCDRHHDDRCKAVSIADRPSWQVPDWVIDTNQGCIVPGSSIKQYAALSYVWESPSPEGSRVTSERLMLCHDNIEEFQRPGFLSADVKKSLPAAVQDSIVLVLQSGVRYLWVDCLCIVQHTETTGDRVKAMSEIYYGAYFTIVAATTGGGLFDRKPGDNVAAKARRALLWRRGALWFTANAQRLYSSLLASHWATRGWTFQEQLLSKRSINFIDEIVFWDCECSVWWPSLAELENGSGDTSNPKPGPEFDCNSMKYDTFGIANEKYIEAQKHKELSQSLKSTSVPNFRLYMELICRYNHRNLTYPQDALPAFSGVLRCVAEASSSRFICGLPVLFLDAALLWQPLWKAKRRLATDRGRNIAPSAPLPSWSWVGWQCLIDPESMVSGLDYEVGDVMDGISDPPHRSWKTSKLVDWYILPNKDVQTGELLKEHQWMESCKLFQSSPYAEDLPKGWSRKLGSEFVSWEEAGDAAILQLWKTHVGETPMSEDSPGPASKPVEWYFHGVQDDILYYYPIPTSNASSPTAASLSDAPFLSCVTTVAHFKVRRMLVC</sequence>
<accession>W3X7E4</accession>
<dbReference type="KEGG" id="pfy:PFICI_07040"/>
<dbReference type="InParanoid" id="W3X7E4"/>
<feature type="domain" description="Heterokaryon incompatibility" evidence="1">
    <location>
        <begin position="66"/>
        <end position="223"/>
    </location>
</feature>
<dbReference type="AlphaFoldDB" id="W3X7E4"/>
<protein>
    <recommendedName>
        <fullName evidence="1">Heterokaryon incompatibility domain-containing protein</fullName>
    </recommendedName>
</protein>
<dbReference type="EMBL" id="KI912112">
    <property type="protein sequence ID" value="ETS82038.1"/>
    <property type="molecule type" value="Genomic_DNA"/>
</dbReference>
<dbReference type="PANTHER" id="PTHR33112">
    <property type="entry name" value="DOMAIN PROTEIN, PUTATIVE-RELATED"/>
    <property type="match status" value="1"/>
</dbReference>
<keyword evidence="3" id="KW-1185">Reference proteome</keyword>
<dbReference type="PANTHER" id="PTHR33112:SF1">
    <property type="entry name" value="HETEROKARYON INCOMPATIBILITY DOMAIN-CONTAINING PROTEIN"/>
    <property type="match status" value="1"/>
</dbReference>
<dbReference type="RefSeq" id="XP_007833812.1">
    <property type="nucleotide sequence ID" value="XM_007835621.1"/>
</dbReference>
<name>W3X7E4_PESFW</name>
<evidence type="ECO:0000313" key="3">
    <source>
        <dbReference type="Proteomes" id="UP000030651"/>
    </source>
</evidence>
<dbReference type="Proteomes" id="UP000030651">
    <property type="component" value="Unassembled WGS sequence"/>
</dbReference>
<gene>
    <name evidence="2" type="ORF">PFICI_07040</name>
</gene>
<dbReference type="OMA" id="HERYIWI"/>
<dbReference type="OrthoDB" id="2975793at2759"/>
<evidence type="ECO:0000313" key="2">
    <source>
        <dbReference type="EMBL" id="ETS82038.1"/>
    </source>
</evidence>
<dbReference type="eggNOG" id="ENOG502SM0M">
    <property type="taxonomic scope" value="Eukaryota"/>
</dbReference>
<dbReference type="Pfam" id="PF06985">
    <property type="entry name" value="HET"/>
    <property type="match status" value="1"/>
</dbReference>
<organism evidence="2 3">
    <name type="scientific">Pestalotiopsis fici (strain W106-1 / CGMCC3.15140)</name>
    <dbReference type="NCBI Taxonomy" id="1229662"/>
    <lineage>
        <taxon>Eukaryota</taxon>
        <taxon>Fungi</taxon>
        <taxon>Dikarya</taxon>
        <taxon>Ascomycota</taxon>
        <taxon>Pezizomycotina</taxon>
        <taxon>Sordariomycetes</taxon>
        <taxon>Xylariomycetidae</taxon>
        <taxon>Amphisphaeriales</taxon>
        <taxon>Sporocadaceae</taxon>
        <taxon>Pestalotiopsis</taxon>
    </lineage>
</organism>
<dbReference type="HOGENOM" id="CLU_003953_2_2_1"/>
<dbReference type="InterPro" id="IPR010730">
    <property type="entry name" value="HET"/>
</dbReference>
<proteinExistence type="predicted"/>
<evidence type="ECO:0000259" key="1">
    <source>
        <dbReference type="Pfam" id="PF06985"/>
    </source>
</evidence>
<dbReference type="STRING" id="1229662.W3X7E4"/>
<dbReference type="GeneID" id="19272053"/>
<reference evidence="3" key="1">
    <citation type="journal article" date="2015" name="BMC Genomics">
        <title>Genomic and transcriptomic analysis of the endophytic fungus Pestalotiopsis fici reveals its lifestyle and high potential for synthesis of natural products.</title>
        <authorList>
            <person name="Wang X."/>
            <person name="Zhang X."/>
            <person name="Liu L."/>
            <person name="Xiang M."/>
            <person name="Wang W."/>
            <person name="Sun X."/>
            <person name="Che Y."/>
            <person name="Guo L."/>
            <person name="Liu G."/>
            <person name="Guo L."/>
            <person name="Wang C."/>
            <person name="Yin W.B."/>
            <person name="Stadler M."/>
            <person name="Zhang X."/>
            <person name="Liu X."/>
        </authorList>
    </citation>
    <scope>NUCLEOTIDE SEQUENCE [LARGE SCALE GENOMIC DNA]</scope>
    <source>
        <strain evidence="3">W106-1 / CGMCC3.15140</strain>
    </source>
</reference>